<feature type="compositionally biased region" description="Basic and acidic residues" evidence="1">
    <location>
        <begin position="1"/>
        <end position="14"/>
    </location>
</feature>
<dbReference type="AlphaFoldDB" id="A0A067N1G5"/>
<keyword evidence="3" id="KW-1185">Reference proteome</keyword>
<accession>A0A067N1G5</accession>
<protein>
    <submittedName>
        <fullName evidence="2">Uncharacterized protein</fullName>
    </submittedName>
</protein>
<sequence>MSKGRMDARADIRTRRSYMSGTSSGKRERKEGSGEVHKDKAQKPVAIGLWRWSGKGGRYDPCGVHGPGALLQDEEEGAGRARRVGQAAATSACGREQDPGEKERKSGVAASAVTRGSWAWQKRAASCLRARWGFAEEEGVGGEMSADGSVRRRLVTEATE</sequence>
<feature type="region of interest" description="Disordered" evidence="1">
    <location>
        <begin position="1"/>
        <end position="43"/>
    </location>
</feature>
<feature type="region of interest" description="Disordered" evidence="1">
    <location>
        <begin position="140"/>
        <end position="160"/>
    </location>
</feature>
<dbReference type="EMBL" id="KL198017">
    <property type="protein sequence ID" value="KDQ20785.1"/>
    <property type="molecule type" value="Genomic_DNA"/>
</dbReference>
<reference evidence="3" key="1">
    <citation type="journal article" date="2014" name="Proc. Natl. Acad. Sci. U.S.A.">
        <title>Extensive sampling of basidiomycete genomes demonstrates inadequacy of the white-rot/brown-rot paradigm for wood decay fungi.</title>
        <authorList>
            <person name="Riley R."/>
            <person name="Salamov A.A."/>
            <person name="Brown D.W."/>
            <person name="Nagy L.G."/>
            <person name="Floudas D."/>
            <person name="Held B.W."/>
            <person name="Levasseur A."/>
            <person name="Lombard V."/>
            <person name="Morin E."/>
            <person name="Otillar R."/>
            <person name="Lindquist E.A."/>
            <person name="Sun H."/>
            <person name="LaButti K.M."/>
            <person name="Schmutz J."/>
            <person name="Jabbour D."/>
            <person name="Luo H."/>
            <person name="Baker S.E."/>
            <person name="Pisabarro A.G."/>
            <person name="Walton J.D."/>
            <person name="Blanchette R.A."/>
            <person name="Henrissat B."/>
            <person name="Martin F."/>
            <person name="Cullen D."/>
            <person name="Hibbett D.S."/>
            <person name="Grigoriev I.V."/>
        </authorList>
    </citation>
    <scope>NUCLEOTIDE SEQUENCE [LARGE SCALE GENOMIC DNA]</scope>
    <source>
        <strain evidence="3">FD-172 SS1</strain>
    </source>
</reference>
<name>A0A067N1G5_BOTB1</name>
<feature type="compositionally biased region" description="Basic and acidic residues" evidence="1">
    <location>
        <begin position="95"/>
        <end position="106"/>
    </location>
</feature>
<dbReference type="InParanoid" id="A0A067N1G5"/>
<proteinExistence type="predicted"/>
<evidence type="ECO:0000256" key="1">
    <source>
        <dbReference type="SAM" id="MobiDB-lite"/>
    </source>
</evidence>
<feature type="region of interest" description="Disordered" evidence="1">
    <location>
        <begin position="75"/>
        <end position="111"/>
    </location>
</feature>
<dbReference type="HOGENOM" id="CLU_1651867_0_0_1"/>
<evidence type="ECO:0000313" key="3">
    <source>
        <dbReference type="Proteomes" id="UP000027195"/>
    </source>
</evidence>
<organism evidence="2 3">
    <name type="scientific">Botryobasidium botryosum (strain FD-172 SS1)</name>
    <dbReference type="NCBI Taxonomy" id="930990"/>
    <lineage>
        <taxon>Eukaryota</taxon>
        <taxon>Fungi</taxon>
        <taxon>Dikarya</taxon>
        <taxon>Basidiomycota</taxon>
        <taxon>Agaricomycotina</taxon>
        <taxon>Agaricomycetes</taxon>
        <taxon>Cantharellales</taxon>
        <taxon>Botryobasidiaceae</taxon>
        <taxon>Botryobasidium</taxon>
    </lineage>
</organism>
<gene>
    <name evidence="2" type="ORF">BOTBODRAFT_40849</name>
</gene>
<feature type="compositionally biased region" description="Basic and acidic residues" evidence="1">
    <location>
        <begin position="25"/>
        <end position="42"/>
    </location>
</feature>
<evidence type="ECO:0000313" key="2">
    <source>
        <dbReference type="EMBL" id="KDQ20785.1"/>
    </source>
</evidence>
<dbReference type="Proteomes" id="UP000027195">
    <property type="component" value="Unassembled WGS sequence"/>
</dbReference>